<evidence type="ECO:0000259" key="12">
    <source>
        <dbReference type="PROSITE" id="PS50929"/>
    </source>
</evidence>
<evidence type="ECO:0000256" key="9">
    <source>
        <dbReference type="ARBA" id="ARBA00023136"/>
    </source>
</evidence>
<evidence type="ECO:0000259" key="11">
    <source>
        <dbReference type="PROSITE" id="PS50893"/>
    </source>
</evidence>
<evidence type="ECO:0000256" key="10">
    <source>
        <dbReference type="SAM" id="Phobius"/>
    </source>
</evidence>
<evidence type="ECO:0000256" key="5">
    <source>
        <dbReference type="ARBA" id="ARBA00022737"/>
    </source>
</evidence>
<dbReference type="Gene3D" id="1.20.1560.10">
    <property type="entry name" value="ABC transporter type 1, transmembrane domain"/>
    <property type="match status" value="2"/>
</dbReference>
<dbReference type="PROSITE" id="PS00211">
    <property type="entry name" value="ABC_TRANSPORTER_1"/>
    <property type="match status" value="2"/>
</dbReference>
<dbReference type="FunFam" id="3.40.50.300:FF:000997">
    <property type="entry name" value="Multidrug resistance-associated protein 1"/>
    <property type="match status" value="1"/>
</dbReference>
<dbReference type="InterPro" id="IPR017871">
    <property type="entry name" value="ABC_transporter-like_CS"/>
</dbReference>
<dbReference type="Gene3D" id="3.40.50.300">
    <property type="entry name" value="P-loop containing nucleotide triphosphate hydrolases"/>
    <property type="match status" value="2"/>
</dbReference>
<dbReference type="InterPro" id="IPR011527">
    <property type="entry name" value="ABC1_TM_dom"/>
</dbReference>
<evidence type="ECO:0000256" key="4">
    <source>
        <dbReference type="ARBA" id="ARBA00022692"/>
    </source>
</evidence>
<dbReference type="PANTHER" id="PTHR24223:SF443">
    <property type="entry name" value="MULTIDRUG-RESISTANCE LIKE PROTEIN 1, ISOFORM I"/>
    <property type="match status" value="1"/>
</dbReference>
<dbReference type="SMART" id="SM00382">
    <property type="entry name" value="AAA"/>
    <property type="match status" value="2"/>
</dbReference>
<organism evidence="13 14">
    <name type="scientific">Homarus americanus</name>
    <name type="common">American lobster</name>
    <dbReference type="NCBI Taxonomy" id="6706"/>
    <lineage>
        <taxon>Eukaryota</taxon>
        <taxon>Metazoa</taxon>
        <taxon>Ecdysozoa</taxon>
        <taxon>Arthropoda</taxon>
        <taxon>Crustacea</taxon>
        <taxon>Multicrustacea</taxon>
        <taxon>Malacostraca</taxon>
        <taxon>Eumalacostraca</taxon>
        <taxon>Eucarida</taxon>
        <taxon>Decapoda</taxon>
        <taxon>Pleocyemata</taxon>
        <taxon>Astacidea</taxon>
        <taxon>Nephropoidea</taxon>
        <taxon>Nephropidae</taxon>
        <taxon>Homarus</taxon>
    </lineage>
</organism>
<protein>
    <submittedName>
        <fullName evidence="13">Canalicular multispecific organic anion transporter 2-like 1</fullName>
    </submittedName>
</protein>
<dbReference type="GO" id="GO:0140359">
    <property type="term" value="F:ABC-type transporter activity"/>
    <property type="evidence" value="ECO:0007669"/>
    <property type="project" value="InterPro"/>
</dbReference>
<evidence type="ECO:0000256" key="2">
    <source>
        <dbReference type="ARBA" id="ARBA00009726"/>
    </source>
</evidence>
<evidence type="ECO:0000256" key="6">
    <source>
        <dbReference type="ARBA" id="ARBA00022741"/>
    </source>
</evidence>
<feature type="domain" description="ABC transmembrane type-1" evidence="12">
    <location>
        <begin position="825"/>
        <end position="1083"/>
    </location>
</feature>
<feature type="domain" description="ABC transmembrane type-1" evidence="12">
    <location>
        <begin position="242"/>
        <end position="435"/>
    </location>
</feature>
<evidence type="ECO:0000313" key="13">
    <source>
        <dbReference type="EMBL" id="KAG7162533.1"/>
    </source>
</evidence>
<dbReference type="GO" id="GO:0016887">
    <property type="term" value="F:ATP hydrolysis activity"/>
    <property type="evidence" value="ECO:0007669"/>
    <property type="project" value="InterPro"/>
</dbReference>
<feature type="transmembrane region" description="Helical" evidence="10">
    <location>
        <begin position="374"/>
        <end position="398"/>
    </location>
</feature>
<sequence>METSAVEKSDSFYYLTQLCNGPFWMVSALLVIVWGSEIVWAGLKGPIVVPTADFIAPIVLLITQDGKLPAVLVVTFLVQYLCCLALFITNCISHAPSKLQSLFMTEKASPKLQASFLSRLFFLWNAPLIWRGWRNPLTFQDMWDVVPEDSALSVFNLWQDTMAGGKSSHKLLKMKQNIKKNSFTITSVPQHMGLSVLWRLWIMIRRSLIGSFVIYLISEALRFVTPKLLSIVKNNFFDIALILSVRVRSALMSAVYAKALKLSGSARRESTLGQIVNLMAVDAQIIGDTVLQIYGPSVLTGLVFMLLIIPINSVLVNKSKLIQEETMTIRDKRVRMTSEIINGIKVLKLYAWEGSFAAKVEEVRKKEMKLLTNLGILQSINSFIFNVALVTFTTYLLVSEDNILNAQKAFVSLSLFNIMRFPIIQMPTVISQIIQASVSLVRMEKYLSADELDPFAVLNDTSGSSSVVVHGGEFCWDGDEGNIIWHLRDIDVEVECGQLMAVVGPVGAGKSSFMSALLGEMKKTAGRVAINGSLAYVSQQAWLQNATLRENIIWGLPFNRKRYQKVVRACALQADLDMLPAGDMTEIGEKGINISGGQKQRVALARAVYSNSEIILLDDPLSAVDAHVGRHLFEQVIGPHGVLKGKTRVLVTHSVTVLPQVDYVVVMKDGRMVEKGTYDQLVSSGGEFAQFIVQHLNDMGDEDVKEELDELYEHLEGVAGGEPLLQQLVQEMVGRHRSASETDPGSGSKFTTYGLNDSCPVLTRIGSSQNCDNISVYSSITSVNEYAATEGHDLPKQNTMNWNLSLKKGQILVEEETTETGKIAGHVYKVYIRAMGLMYALPPLILMTLGQLCTFFMFMGILVIMLGTLRSANYLHHNLLRNVVRLPMSFFDTNPSGRIINRFGKEVNVLDTVLPGTLRAYTTILTLVVTTMIVIVVATPIAAAFIVPMMIVYYIIQQVFVTTSRQLKRIESVSKSPIYSHFSETIQGASVIRAFKKQDDFFQESLQLIENSLKAIYVNVGVNRWLGVHLETIGNLITFAAAILGVAGRETISPGIVGLSVSYALNVTAILNWLVRIVSDAEANIISAERINEYIQLEQEAPWKLKDQTSPKSWPKEGRITFSNYETRYRPGLELVLKGITCTIKPAEKVGIVGRTGAGKSSLTLALFRLIEPSGGQIDIDGVDITKIGLHDLRGHISIIPQDPVLFSGTLRMNLDPFDVHEDMDIWHALELAHLSQYIRSQPQGLEHMVDEDGSNFSVGQRQLVCLARALLRNSQVLVLDEATAAVDLETDKLLQTTIRKHFNDCTVLTIAHRLNTIIDYDRVMVLKEGKIVEFDSPSALLSCPDSIFYGLAQDAGIPVV</sequence>
<feature type="transmembrane region" description="Helical" evidence="10">
    <location>
        <begin position="12"/>
        <end position="35"/>
    </location>
</feature>
<keyword evidence="6" id="KW-0547">Nucleotide-binding</keyword>
<dbReference type="Pfam" id="PF00005">
    <property type="entry name" value="ABC_tran"/>
    <property type="match status" value="2"/>
</dbReference>
<comment type="subcellular location">
    <subcellularLocation>
        <location evidence="1">Vacuole membrane</location>
        <topology evidence="1">Multi-pass membrane protein</topology>
    </subcellularLocation>
</comment>
<feature type="transmembrane region" description="Helical" evidence="10">
    <location>
        <begin position="70"/>
        <end position="93"/>
    </location>
</feature>
<dbReference type="FunFam" id="1.20.1560.10:FF:000010">
    <property type="entry name" value="Multidrug resistance-associated ABC transporter"/>
    <property type="match status" value="1"/>
</dbReference>
<keyword evidence="7" id="KW-0067">ATP-binding</keyword>
<comment type="similarity">
    <text evidence="2">Belongs to the ABC transporter superfamily. ABCC family. Conjugate transporter (TC 3.A.1.208) subfamily.</text>
</comment>
<feature type="transmembrane region" description="Helical" evidence="10">
    <location>
        <begin position="855"/>
        <end position="875"/>
    </location>
</feature>
<feature type="transmembrane region" description="Helical" evidence="10">
    <location>
        <begin position="298"/>
        <end position="317"/>
    </location>
</feature>
<dbReference type="EMBL" id="JAHLQT010027705">
    <property type="protein sequence ID" value="KAG7162533.1"/>
    <property type="molecule type" value="Genomic_DNA"/>
</dbReference>
<dbReference type="Pfam" id="PF00664">
    <property type="entry name" value="ABC_membrane"/>
    <property type="match status" value="2"/>
</dbReference>
<comment type="caution">
    <text evidence="13">The sequence shown here is derived from an EMBL/GenBank/DDBJ whole genome shotgun (WGS) entry which is preliminary data.</text>
</comment>
<dbReference type="CDD" id="cd03250">
    <property type="entry name" value="ABCC_MRP_domain1"/>
    <property type="match status" value="1"/>
</dbReference>
<evidence type="ECO:0000256" key="1">
    <source>
        <dbReference type="ARBA" id="ARBA00004128"/>
    </source>
</evidence>
<reference evidence="13" key="1">
    <citation type="journal article" date="2021" name="Sci. Adv.">
        <title>The American lobster genome reveals insights on longevity, neural, and immune adaptations.</title>
        <authorList>
            <person name="Polinski J.M."/>
            <person name="Zimin A.V."/>
            <person name="Clark K.F."/>
            <person name="Kohn A.B."/>
            <person name="Sadowski N."/>
            <person name="Timp W."/>
            <person name="Ptitsyn A."/>
            <person name="Khanna P."/>
            <person name="Romanova D.Y."/>
            <person name="Williams P."/>
            <person name="Greenwood S.J."/>
            <person name="Moroz L.L."/>
            <person name="Walt D.R."/>
            <person name="Bodnar A.G."/>
        </authorList>
    </citation>
    <scope>NUCLEOTIDE SEQUENCE</scope>
    <source>
        <strain evidence="13">GMGI-L3</strain>
    </source>
</reference>
<dbReference type="CDD" id="cd03244">
    <property type="entry name" value="ABCC_MRP_domain2"/>
    <property type="match status" value="1"/>
</dbReference>
<dbReference type="GO" id="GO:0005524">
    <property type="term" value="F:ATP binding"/>
    <property type="evidence" value="ECO:0007669"/>
    <property type="project" value="UniProtKB-KW"/>
</dbReference>
<evidence type="ECO:0000256" key="3">
    <source>
        <dbReference type="ARBA" id="ARBA00022448"/>
    </source>
</evidence>
<feature type="domain" description="ABC transporter" evidence="11">
    <location>
        <begin position="469"/>
        <end position="694"/>
    </location>
</feature>
<dbReference type="GO" id="GO:0005774">
    <property type="term" value="C:vacuolar membrane"/>
    <property type="evidence" value="ECO:0007669"/>
    <property type="project" value="UniProtKB-SubCell"/>
</dbReference>
<dbReference type="CDD" id="cd18595">
    <property type="entry name" value="ABC_6TM_MRP1_2_3_6_D1_like"/>
    <property type="match status" value="1"/>
</dbReference>
<gene>
    <name evidence="13" type="primary">Abcc3-L1</name>
    <name evidence="13" type="ORF">Hamer_G008090</name>
</gene>
<dbReference type="SUPFAM" id="SSF52540">
    <property type="entry name" value="P-loop containing nucleoside triphosphate hydrolases"/>
    <property type="match status" value="2"/>
</dbReference>
<dbReference type="FunFam" id="3.40.50.300:FF:000074">
    <property type="entry name" value="Multidrug resistance-associated protein 5 isoform 1"/>
    <property type="match status" value="1"/>
</dbReference>
<feature type="domain" description="ABC transporter" evidence="11">
    <location>
        <begin position="1120"/>
        <end position="1354"/>
    </location>
</feature>
<name>A0A8J5MST5_HOMAM</name>
<keyword evidence="9 10" id="KW-0472">Membrane</keyword>
<dbReference type="InterPro" id="IPR003593">
    <property type="entry name" value="AAA+_ATPase"/>
</dbReference>
<dbReference type="Proteomes" id="UP000747542">
    <property type="component" value="Unassembled WGS sequence"/>
</dbReference>
<dbReference type="SUPFAM" id="SSF90123">
    <property type="entry name" value="ABC transporter transmembrane region"/>
    <property type="match status" value="2"/>
</dbReference>
<proteinExistence type="inferred from homology"/>
<keyword evidence="14" id="KW-1185">Reference proteome</keyword>
<dbReference type="InterPro" id="IPR003439">
    <property type="entry name" value="ABC_transporter-like_ATP-bd"/>
</dbReference>
<keyword evidence="3" id="KW-0813">Transport</keyword>
<dbReference type="CDD" id="cd18603">
    <property type="entry name" value="ABC_6TM_MRP1_2_3_6_D2_like"/>
    <property type="match status" value="1"/>
</dbReference>
<keyword evidence="4 10" id="KW-0812">Transmembrane</keyword>
<dbReference type="InterPro" id="IPR027417">
    <property type="entry name" value="P-loop_NTPase"/>
</dbReference>
<feature type="transmembrane region" description="Helical" evidence="10">
    <location>
        <begin position="47"/>
        <end position="64"/>
    </location>
</feature>
<dbReference type="PANTHER" id="PTHR24223">
    <property type="entry name" value="ATP-BINDING CASSETTE SUB-FAMILY C"/>
    <property type="match status" value="1"/>
</dbReference>
<evidence type="ECO:0000313" key="14">
    <source>
        <dbReference type="Proteomes" id="UP000747542"/>
    </source>
</evidence>
<evidence type="ECO:0000256" key="7">
    <source>
        <dbReference type="ARBA" id="ARBA00022840"/>
    </source>
</evidence>
<feature type="transmembrane region" description="Helical" evidence="10">
    <location>
        <begin position="924"/>
        <end position="956"/>
    </location>
</feature>
<keyword evidence="5" id="KW-0677">Repeat</keyword>
<accession>A0A8J5MST5</accession>
<keyword evidence="8 10" id="KW-1133">Transmembrane helix</keyword>
<dbReference type="InterPro" id="IPR050173">
    <property type="entry name" value="ABC_transporter_C-like"/>
</dbReference>
<dbReference type="PROSITE" id="PS50929">
    <property type="entry name" value="ABC_TM1F"/>
    <property type="match status" value="2"/>
</dbReference>
<dbReference type="InterPro" id="IPR036640">
    <property type="entry name" value="ABC1_TM_sf"/>
</dbReference>
<dbReference type="PROSITE" id="PS50893">
    <property type="entry name" value="ABC_TRANSPORTER_2"/>
    <property type="match status" value="2"/>
</dbReference>
<evidence type="ECO:0000256" key="8">
    <source>
        <dbReference type="ARBA" id="ARBA00022989"/>
    </source>
</evidence>